<evidence type="ECO:0000256" key="5">
    <source>
        <dbReference type="SAM" id="Phobius"/>
    </source>
</evidence>
<feature type="domain" description="O-antigen ligase-related" evidence="6">
    <location>
        <begin position="193"/>
        <end position="373"/>
    </location>
</feature>
<feature type="transmembrane region" description="Helical" evidence="5">
    <location>
        <begin position="230"/>
        <end position="250"/>
    </location>
</feature>
<dbReference type="OrthoDB" id="1093278at2"/>
<evidence type="ECO:0000259" key="6">
    <source>
        <dbReference type="Pfam" id="PF04932"/>
    </source>
</evidence>
<dbReference type="InterPro" id="IPR007016">
    <property type="entry name" value="O-antigen_ligase-rel_domated"/>
</dbReference>
<organism evidence="7 8">
    <name type="scientific">Flavobacterium stagni</name>
    <dbReference type="NCBI Taxonomy" id="2506421"/>
    <lineage>
        <taxon>Bacteria</taxon>
        <taxon>Pseudomonadati</taxon>
        <taxon>Bacteroidota</taxon>
        <taxon>Flavobacteriia</taxon>
        <taxon>Flavobacteriales</taxon>
        <taxon>Flavobacteriaceae</taxon>
        <taxon>Flavobacterium</taxon>
    </lineage>
</organism>
<dbReference type="Proteomes" id="UP000289857">
    <property type="component" value="Unassembled WGS sequence"/>
</dbReference>
<proteinExistence type="predicted"/>
<evidence type="ECO:0000256" key="3">
    <source>
        <dbReference type="ARBA" id="ARBA00022989"/>
    </source>
</evidence>
<feature type="transmembrane region" description="Helical" evidence="5">
    <location>
        <begin position="63"/>
        <end position="84"/>
    </location>
</feature>
<dbReference type="RefSeq" id="WP_129460334.1">
    <property type="nucleotide sequence ID" value="NZ_SBKN01000001.1"/>
</dbReference>
<name>A0A4Q1KBV7_9FLAO</name>
<keyword evidence="8" id="KW-1185">Reference proteome</keyword>
<evidence type="ECO:0000313" key="8">
    <source>
        <dbReference type="Proteomes" id="UP000289857"/>
    </source>
</evidence>
<sequence>MANMLTFLKNVFPKELTGKRNYNEILLTLVAVAIPTKYIFISLALMLYVVYACYSGIRYKTFVFKKALVIPVVFYGIMCLSLFWTRDKALTLSGLQKELPFLFVPIAMMMTPRFSKDSINRILRNYSWFMVIYALVFIFRALLRFIITQDTSVFFYHNLVTNDLNAIYISIFASLGLLYFVAKNDQKTATKAASVILFLFVLLLSSKSIITIDVILIIAFYAFFAEIPKSIKTVTIISVITFVVCSFVFVKQVRERFLIEYETAFVDNTINTKIGNGNVYNISLHQAWTQDKFEQNHFFPGTALRVFQVRVFTELLVEHAILWTGFGLEASQEQIKSKTQQYGLYGNYGDFNYHNQYVQTFSDLGIFGFLCVLIMVVWNCKNAFISKDFLHIAFSITMIILFLSESFFCRQRGIVFFILLYCLFQNAEVKISKK</sequence>
<keyword evidence="3 5" id="KW-1133">Transmembrane helix</keyword>
<evidence type="ECO:0000256" key="1">
    <source>
        <dbReference type="ARBA" id="ARBA00004141"/>
    </source>
</evidence>
<feature type="transmembrane region" description="Helical" evidence="5">
    <location>
        <begin position="25"/>
        <end position="51"/>
    </location>
</feature>
<evidence type="ECO:0000256" key="2">
    <source>
        <dbReference type="ARBA" id="ARBA00022692"/>
    </source>
</evidence>
<evidence type="ECO:0000256" key="4">
    <source>
        <dbReference type="ARBA" id="ARBA00023136"/>
    </source>
</evidence>
<comment type="subcellular location">
    <subcellularLocation>
        <location evidence="1">Membrane</location>
        <topology evidence="1">Multi-pass membrane protein</topology>
    </subcellularLocation>
</comment>
<reference evidence="8" key="1">
    <citation type="submission" date="2019-01" db="EMBL/GenBank/DDBJ databases">
        <title>Cytophagaceae bacterium strain CAR-16.</title>
        <authorList>
            <person name="Chen W.-M."/>
        </authorList>
    </citation>
    <scope>NUCLEOTIDE SEQUENCE [LARGE SCALE GENOMIC DNA]</scope>
    <source>
        <strain evidence="8">WWJ-16</strain>
    </source>
</reference>
<feature type="transmembrane region" description="Helical" evidence="5">
    <location>
        <begin position="194"/>
        <end position="224"/>
    </location>
</feature>
<feature type="transmembrane region" description="Helical" evidence="5">
    <location>
        <begin position="361"/>
        <end position="378"/>
    </location>
</feature>
<feature type="transmembrane region" description="Helical" evidence="5">
    <location>
        <begin position="390"/>
        <end position="409"/>
    </location>
</feature>
<protein>
    <recommendedName>
        <fullName evidence="6">O-antigen ligase-related domain-containing protein</fullName>
    </recommendedName>
</protein>
<dbReference type="GO" id="GO:0016020">
    <property type="term" value="C:membrane"/>
    <property type="evidence" value="ECO:0007669"/>
    <property type="project" value="UniProtKB-SubCell"/>
</dbReference>
<dbReference type="Pfam" id="PF04932">
    <property type="entry name" value="Wzy_C"/>
    <property type="match status" value="1"/>
</dbReference>
<gene>
    <name evidence="7" type="ORF">EQG61_02625</name>
</gene>
<feature type="transmembrane region" description="Helical" evidence="5">
    <location>
        <begin position="127"/>
        <end position="146"/>
    </location>
</feature>
<keyword evidence="2 5" id="KW-0812">Transmembrane</keyword>
<dbReference type="AlphaFoldDB" id="A0A4Q1KBV7"/>
<dbReference type="EMBL" id="SBKN01000001">
    <property type="protein sequence ID" value="RXR24357.1"/>
    <property type="molecule type" value="Genomic_DNA"/>
</dbReference>
<evidence type="ECO:0000313" key="7">
    <source>
        <dbReference type="EMBL" id="RXR24357.1"/>
    </source>
</evidence>
<accession>A0A4Q1KBV7</accession>
<keyword evidence="4 5" id="KW-0472">Membrane</keyword>
<feature type="transmembrane region" description="Helical" evidence="5">
    <location>
        <begin position="166"/>
        <end position="182"/>
    </location>
</feature>
<comment type="caution">
    <text evidence="7">The sequence shown here is derived from an EMBL/GenBank/DDBJ whole genome shotgun (WGS) entry which is preliminary data.</text>
</comment>